<sequence length="597" mass="67792">MEEYMTDRNTKEFEQLTIDEAAFLKEIEADQSEDDEEDFDAIVRNLKKPERLEQNATRMERDTTDSEKCVELREIPAVVDDFFRNFLIRMGMKSTLQLFNHEWYELDSKGLINDDNAKLVPDIYLQNQMLDDQVCRLQSELAEAREITLKAKETWITFRKQRDLHKMHHYRVLQEKETLATKTKRLEKHNKSLEPLLQELKTKYESCTKEKTLIRLDRDRYISRVEALEQELRSVRGEDQINPNRTLKGDKANKKETKKHNLNKPKEVVGRKNTVSEHKIPSQDHDNPLRATEYTKVDIKNVSDIKTCPSHSNAVAAVTFHPSNPVLATASDDESWKLWSVPGCELVMSGGHQSWIAGIAFHPRGAHLATSSGDNTVKIWDFINASCATTLSDHSHPVWESTFHHEGDFLVSASMDQTCKLWDISTGKCRKTFRGHVDSVNSVCFQPYCCNFCTASGDKTISIWDIRSGLCVQTFYGHQNAVNSVTFALKGDVIASCDSDGVVKTWDTRMIAERGTLATGRHPLNSVAFDQSGQVVAAASDDSTIKLVDFEVKNEQETPQMIDLKGHEGPVQSVQFDSLGHLLASTSSDCSFKLWAL</sequence>
<dbReference type="Pfam" id="PF00400">
    <property type="entry name" value="WD40"/>
    <property type="match status" value="7"/>
</dbReference>
<dbReference type="SMART" id="SM00320">
    <property type="entry name" value="WD40"/>
    <property type="match status" value="7"/>
</dbReference>
<evidence type="ECO:0000313" key="5">
    <source>
        <dbReference type="EMBL" id="CCA16212.1"/>
    </source>
</evidence>
<dbReference type="InterPro" id="IPR050995">
    <property type="entry name" value="WD-F-box_domain-protein"/>
</dbReference>
<dbReference type="HOGENOM" id="CLU_000288_57_18_1"/>
<keyword evidence="5" id="KW-0282">Flagellum</keyword>
<evidence type="ECO:0000256" key="1">
    <source>
        <dbReference type="ARBA" id="ARBA00022574"/>
    </source>
</evidence>
<dbReference type="InterPro" id="IPR036322">
    <property type="entry name" value="WD40_repeat_dom_sf"/>
</dbReference>
<name>F0W521_9STRA</name>
<feature type="repeat" description="WD" evidence="3">
    <location>
        <begin position="475"/>
        <end position="509"/>
    </location>
</feature>
<dbReference type="PROSITE" id="PS50294">
    <property type="entry name" value="WD_REPEATS_REGION"/>
    <property type="match status" value="6"/>
</dbReference>
<keyword evidence="5" id="KW-0966">Cell projection</keyword>
<gene>
    <name evidence="5" type="primary">AlNc14C19G1992</name>
    <name evidence="5" type="ORF">ALNC14_023550</name>
</gene>
<feature type="repeat" description="WD" evidence="3">
    <location>
        <begin position="308"/>
        <end position="349"/>
    </location>
</feature>
<proteinExistence type="predicted"/>
<dbReference type="InterPro" id="IPR001680">
    <property type="entry name" value="WD40_rpt"/>
</dbReference>
<evidence type="ECO:0000256" key="4">
    <source>
        <dbReference type="SAM" id="MobiDB-lite"/>
    </source>
</evidence>
<reference evidence="5" key="2">
    <citation type="submission" date="2011-02" db="EMBL/GenBank/DDBJ databases">
        <authorList>
            <person name="MacLean D."/>
        </authorList>
    </citation>
    <scope>NUCLEOTIDE SEQUENCE</scope>
</reference>
<evidence type="ECO:0000256" key="3">
    <source>
        <dbReference type="PROSITE-ProRule" id="PRU00221"/>
    </source>
</evidence>
<dbReference type="PANTHER" id="PTHR14604:SF3">
    <property type="entry name" value="SPERM-ASSOCIATED ANTIGEN 16 PROTEIN"/>
    <property type="match status" value="1"/>
</dbReference>
<feature type="repeat" description="WD" evidence="3">
    <location>
        <begin position="349"/>
        <end position="390"/>
    </location>
</feature>
<dbReference type="InterPro" id="IPR019775">
    <property type="entry name" value="WD40_repeat_CS"/>
</dbReference>
<organism evidence="5">
    <name type="scientific">Albugo laibachii Nc14</name>
    <dbReference type="NCBI Taxonomy" id="890382"/>
    <lineage>
        <taxon>Eukaryota</taxon>
        <taxon>Sar</taxon>
        <taxon>Stramenopiles</taxon>
        <taxon>Oomycota</taxon>
        <taxon>Peronosporomycetes</taxon>
        <taxon>Albuginales</taxon>
        <taxon>Albuginaceae</taxon>
        <taxon>Albugo</taxon>
    </lineage>
</organism>
<evidence type="ECO:0000256" key="2">
    <source>
        <dbReference type="ARBA" id="ARBA00022737"/>
    </source>
</evidence>
<feature type="repeat" description="WD" evidence="3">
    <location>
        <begin position="564"/>
        <end position="597"/>
    </location>
</feature>
<feature type="region of interest" description="Disordered" evidence="4">
    <location>
        <begin position="237"/>
        <end position="259"/>
    </location>
</feature>
<dbReference type="PRINTS" id="PR00320">
    <property type="entry name" value="GPROTEINBRPT"/>
</dbReference>
<dbReference type="InterPro" id="IPR020472">
    <property type="entry name" value="WD40_PAC1"/>
</dbReference>
<dbReference type="EMBL" id="FR824064">
    <property type="protein sequence ID" value="CCA16212.1"/>
    <property type="molecule type" value="Genomic_DNA"/>
</dbReference>
<feature type="repeat" description="WD" evidence="3">
    <location>
        <begin position="391"/>
        <end position="432"/>
    </location>
</feature>
<dbReference type="InterPro" id="IPR015943">
    <property type="entry name" value="WD40/YVTN_repeat-like_dom_sf"/>
</dbReference>
<dbReference type="SUPFAM" id="SSF50978">
    <property type="entry name" value="WD40 repeat-like"/>
    <property type="match status" value="1"/>
</dbReference>
<accession>F0W521</accession>
<keyword evidence="5" id="KW-0969">Cilium</keyword>
<keyword evidence="1 3" id="KW-0853">WD repeat</keyword>
<protein>
    <submittedName>
        <fullName evidence="5">Flagellar protein putative</fullName>
    </submittedName>
</protein>
<dbReference type="PANTHER" id="PTHR14604">
    <property type="entry name" value="WD40 REPEAT PF20"/>
    <property type="match status" value="1"/>
</dbReference>
<dbReference type="PROSITE" id="PS00678">
    <property type="entry name" value="WD_REPEATS_1"/>
    <property type="match status" value="2"/>
</dbReference>
<feature type="repeat" description="WD" evidence="3">
    <location>
        <begin position="433"/>
        <end position="474"/>
    </location>
</feature>
<keyword evidence="2" id="KW-0677">Repeat</keyword>
<reference evidence="5" key="1">
    <citation type="journal article" date="2011" name="PLoS Biol.">
        <title>Gene gain and loss during evolution of obligate parasitism in the white rust pathogen of Arabidopsis thaliana.</title>
        <authorList>
            <person name="Kemen E."/>
            <person name="Gardiner A."/>
            <person name="Schultz-Larsen T."/>
            <person name="Kemen A.C."/>
            <person name="Balmuth A.L."/>
            <person name="Robert-Seilaniantz A."/>
            <person name="Bailey K."/>
            <person name="Holub E."/>
            <person name="Studholme D.J."/>
            <person name="Maclean D."/>
            <person name="Jones J.D."/>
        </authorList>
    </citation>
    <scope>NUCLEOTIDE SEQUENCE</scope>
</reference>
<dbReference type="Gene3D" id="2.130.10.10">
    <property type="entry name" value="YVTN repeat-like/Quinoprotein amine dehydrogenase"/>
    <property type="match status" value="3"/>
</dbReference>
<dbReference type="AlphaFoldDB" id="F0W521"/>
<dbReference type="CDD" id="cd00200">
    <property type="entry name" value="WD40"/>
    <property type="match status" value="1"/>
</dbReference>
<dbReference type="PROSITE" id="PS50082">
    <property type="entry name" value="WD_REPEATS_2"/>
    <property type="match status" value="6"/>
</dbReference>